<proteinExistence type="predicted"/>
<dbReference type="Proteomes" id="UP000827092">
    <property type="component" value="Unassembled WGS sequence"/>
</dbReference>
<protein>
    <recommendedName>
        <fullName evidence="3">CCHC-type domain-containing protein</fullName>
    </recommendedName>
</protein>
<sequence length="796" mass="90530">MANKGGKPLDMKLTPEFNRHNPPNNRADFCIPLDEMIDKFSKHKNSPTAKYLLDTCEKLKDFMLTYTKYQLSLHTQNTIIGEFFAPPILKLYAECSKLSTNLNEFRRNSEHSNSSIILDQEAQDTKRELELARTQITKLEEKVEQLTKTIQDHFKNSVKLQEAKDTLETSYTSRKSELQEATKEAVNTIQSVFNEKCQLLDQLKEERIIQARKDELHRTTCLTQMKETLDTLSKKNFKSESEHIDRILNGINACKDKQDSMINDALSKFETIDIKVNKAVEILQKETENLSSHVATEGASSPSYAAITAANSQTTGASDDRALNILIYPIDPNNAINIGNLRKEIQETSKNKNITFRCINLFNISKGVKVVVPTIKDQQSVQTLFESTNLKETYRLFIPKPPSIKLMIKFTNTGSSEEFAQKLTSKNPSFPSSAFKVLFNMKAKTDHHWIIELQDPHLTLINTKYVFIGLKKCNCEIFLSVNHCKRCGEYGHSKSRCQAKEPRCLTCGTPSPEPLHICSMKCFNCFDNNTKTGRSDPVFHKSGFYQCAEFQRQRQSVRAKSGIDKLLIDQLKEERIIQARKDELHRTTCQGSFGFCGFLTCPLLVEIKRKDIEINKLKESLTSAQNKIDKLEEELGKEREASRTFLENGVNLSRAREEIDKQSDKKVATIKNSFQSHLEELDRLEKDRQKNCEIIIDKLIKGRTDELDSTKLILEQYDARCNENKDMINKVSGEMENLRESVTSALEALKSDIGEAKVTSAQAPPSFADVVATGRKCHHFCRLTGRGRGGEGLQGF</sequence>
<evidence type="ECO:0000256" key="2">
    <source>
        <dbReference type="SAM" id="Coils"/>
    </source>
</evidence>
<feature type="domain" description="CCHC-type" evidence="3">
    <location>
        <begin position="484"/>
        <end position="497"/>
    </location>
</feature>
<keyword evidence="5" id="KW-1185">Reference proteome</keyword>
<name>A0AAV6U0Y8_9ARAC</name>
<dbReference type="GO" id="GO:0008270">
    <property type="term" value="F:zinc ion binding"/>
    <property type="evidence" value="ECO:0007669"/>
    <property type="project" value="UniProtKB-KW"/>
</dbReference>
<evidence type="ECO:0000259" key="3">
    <source>
        <dbReference type="PROSITE" id="PS50158"/>
    </source>
</evidence>
<dbReference type="InterPro" id="IPR001878">
    <property type="entry name" value="Znf_CCHC"/>
</dbReference>
<reference evidence="4 5" key="1">
    <citation type="journal article" date="2022" name="Nat. Ecol. Evol.">
        <title>A masculinizing supergene underlies an exaggerated male reproductive morph in a spider.</title>
        <authorList>
            <person name="Hendrickx F."/>
            <person name="De Corte Z."/>
            <person name="Sonet G."/>
            <person name="Van Belleghem S.M."/>
            <person name="Kostlbacher S."/>
            <person name="Vangestel C."/>
        </authorList>
    </citation>
    <scope>NUCLEOTIDE SEQUENCE [LARGE SCALE GENOMIC DNA]</scope>
    <source>
        <strain evidence="4">W744_W776</strain>
    </source>
</reference>
<dbReference type="GO" id="GO:0003676">
    <property type="term" value="F:nucleic acid binding"/>
    <property type="evidence" value="ECO:0007669"/>
    <property type="project" value="InterPro"/>
</dbReference>
<dbReference type="PROSITE" id="PS50158">
    <property type="entry name" value="ZF_CCHC"/>
    <property type="match status" value="1"/>
</dbReference>
<organism evidence="4 5">
    <name type="scientific">Oedothorax gibbosus</name>
    <dbReference type="NCBI Taxonomy" id="931172"/>
    <lineage>
        <taxon>Eukaryota</taxon>
        <taxon>Metazoa</taxon>
        <taxon>Ecdysozoa</taxon>
        <taxon>Arthropoda</taxon>
        <taxon>Chelicerata</taxon>
        <taxon>Arachnida</taxon>
        <taxon>Araneae</taxon>
        <taxon>Araneomorphae</taxon>
        <taxon>Entelegynae</taxon>
        <taxon>Araneoidea</taxon>
        <taxon>Linyphiidae</taxon>
        <taxon>Erigoninae</taxon>
        <taxon>Oedothorax</taxon>
    </lineage>
</organism>
<accession>A0AAV6U0Y8</accession>
<dbReference type="AlphaFoldDB" id="A0AAV6U0Y8"/>
<evidence type="ECO:0000313" key="4">
    <source>
        <dbReference type="EMBL" id="KAG8177619.1"/>
    </source>
</evidence>
<evidence type="ECO:0000313" key="5">
    <source>
        <dbReference type="Proteomes" id="UP000827092"/>
    </source>
</evidence>
<gene>
    <name evidence="4" type="ORF">JTE90_019646</name>
</gene>
<keyword evidence="2" id="KW-0175">Coiled coil</keyword>
<evidence type="ECO:0000256" key="1">
    <source>
        <dbReference type="PROSITE-ProRule" id="PRU00047"/>
    </source>
</evidence>
<keyword evidence="1" id="KW-0862">Zinc</keyword>
<dbReference type="EMBL" id="JAFNEN010000767">
    <property type="protein sequence ID" value="KAG8177619.1"/>
    <property type="molecule type" value="Genomic_DNA"/>
</dbReference>
<comment type="caution">
    <text evidence="4">The sequence shown here is derived from an EMBL/GenBank/DDBJ whole genome shotgun (WGS) entry which is preliminary data.</text>
</comment>
<keyword evidence="1" id="KW-0479">Metal-binding</keyword>
<feature type="coiled-coil region" evidence="2">
    <location>
        <begin position="122"/>
        <end position="156"/>
    </location>
</feature>
<keyword evidence="1" id="KW-0863">Zinc-finger</keyword>
<feature type="coiled-coil region" evidence="2">
    <location>
        <begin position="607"/>
        <end position="687"/>
    </location>
</feature>